<evidence type="ECO:0000256" key="2">
    <source>
        <dbReference type="SAM" id="Coils"/>
    </source>
</evidence>
<dbReference type="PhylomeDB" id="A0A022QLK4"/>
<keyword evidence="6" id="KW-1185">Reference proteome</keyword>
<dbReference type="InterPro" id="IPR005516">
    <property type="entry name" value="Remorin_C"/>
</dbReference>
<feature type="coiled-coil region" evidence="2">
    <location>
        <begin position="223"/>
        <end position="305"/>
    </location>
</feature>
<sequence length="319" mass="35909">MESLIKQTRSRFAGGTGQDNKEEKSSTTTFKEKKRNPSWIRRQLSRQMSWDYDSSSAEYPTAIAAAAYAIQSLEQSQTPNKNETKYGTDSKSLNKIKSKVDDKQALPEPLKGVLRSSDGTSRKSFDGSDKKLPISTSTNTKIPEKQPSVKKKISFADMDEIAGASNKPEKSAVEKAPSMKRPPAVADKQLKITEIKKPDITLQKPDRAIPRDPRADAWEKEEMASIKERYEKMRATVDNWETKKKKKAKRKIEKIEAELDKRRARAVQSYKVKIARVEGIAGGARVQAEKNRKNEESKAKDKANKIRLTGMLPATCLCF</sequence>
<proteinExistence type="inferred from homology"/>
<dbReference type="OMA" id="PAPMQIQ"/>
<comment type="similarity">
    <text evidence="1">Belongs to the remorin family.</text>
</comment>
<dbReference type="PANTHER" id="PTHR31471:SF51">
    <property type="entry name" value="REMORIN FAMILY PROTEIN"/>
    <property type="match status" value="1"/>
</dbReference>
<evidence type="ECO:0000256" key="1">
    <source>
        <dbReference type="ARBA" id="ARBA00005711"/>
    </source>
</evidence>
<evidence type="ECO:0000313" key="5">
    <source>
        <dbReference type="EMBL" id="EYU28836.1"/>
    </source>
</evidence>
<evidence type="ECO:0000313" key="6">
    <source>
        <dbReference type="Proteomes" id="UP000030748"/>
    </source>
</evidence>
<organism evidence="5 6">
    <name type="scientific">Erythranthe guttata</name>
    <name type="common">Yellow monkey flower</name>
    <name type="synonym">Mimulus guttatus</name>
    <dbReference type="NCBI Taxonomy" id="4155"/>
    <lineage>
        <taxon>Eukaryota</taxon>
        <taxon>Viridiplantae</taxon>
        <taxon>Streptophyta</taxon>
        <taxon>Embryophyta</taxon>
        <taxon>Tracheophyta</taxon>
        <taxon>Spermatophyta</taxon>
        <taxon>Magnoliopsida</taxon>
        <taxon>eudicotyledons</taxon>
        <taxon>Gunneridae</taxon>
        <taxon>Pentapetalae</taxon>
        <taxon>asterids</taxon>
        <taxon>lamiids</taxon>
        <taxon>Lamiales</taxon>
        <taxon>Phrymaceae</taxon>
        <taxon>Erythranthe</taxon>
    </lineage>
</organism>
<dbReference type="Pfam" id="PF03763">
    <property type="entry name" value="Remorin_C"/>
    <property type="match status" value="1"/>
</dbReference>
<protein>
    <recommendedName>
        <fullName evidence="4">Remorin C-terminal domain-containing protein</fullName>
    </recommendedName>
</protein>
<dbReference type="eggNOG" id="ENOG502RZYP">
    <property type="taxonomic scope" value="Eukaryota"/>
</dbReference>
<reference evidence="5 6" key="1">
    <citation type="journal article" date="2013" name="Proc. Natl. Acad. Sci. U.S.A.">
        <title>Fine-scale variation in meiotic recombination in Mimulus inferred from population shotgun sequencing.</title>
        <authorList>
            <person name="Hellsten U."/>
            <person name="Wright K.M."/>
            <person name="Jenkins J."/>
            <person name="Shu S."/>
            <person name="Yuan Y."/>
            <person name="Wessler S.R."/>
            <person name="Schmutz J."/>
            <person name="Willis J.H."/>
            <person name="Rokhsar D.S."/>
        </authorList>
    </citation>
    <scope>NUCLEOTIDE SEQUENCE [LARGE SCALE GENOMIC DNA]</scope>
    <source>
        <strain evidence="6">cv. DUN x IM62</strain>
    </source>
</reference>
<evidence type="ECO:0000259" key="4">
    <source>
        <dbReference type="Pfam" id="PF03763"/>
    </source>
</evidence>
<dbReference type="OrthoDB" id="1879425at2759"/>
<dbReference type="KEGG" id="egt:105967561"/>
<feature type="domain" description="Remorin C-terminal" evidence="4">
    <location>
        <begin position="213"/>
        <end position="314"/>
    </location>
</feature>
<accession>A0A022QLK4</accession>
<dbReference type="STRING" id="4155.A0A022QLK4"/>
<feature type="region of interest" description="Disordered" evidence="3">
    <location>
        <begin position="73"/>
        <end position="186"/>
    </location>
</feature>
<keyword evidence="2" id="KW-0175">Coiled coil</keyword>
<feature type="compositionally biased region" description="Basic and acidic residues" evidence="3">
    <location>
        <begin position="120"/>
        <end position="132"/>
    </location>
</feature>
<dbReference type="PANTHER" id="PTHR31471">
    <property type="entry name" value="OS02G0116800 PROTEIN"/>
    <property type="match status" value="1"/>
</dbReference>
<dbReference type="Proteomes" id="UP000030748">
    <property type="component" value="Unassembled WGS sequence"/>
</dbReference>
<dbReference type="AlphaFoldDB" id="A0A022QLK4"/>
<evidence type="ECO:0000256" key="3">
    <source>
        <dbReference type="SAM" id="MobiDB-lite"/>
    </source>
</evidence>
<dbReference type="EMBL" id="KI631311">
    <property type="protein sequence ID" value="EYU28836.1"/>
    <property type="molecule type" value="Genomic_DNA"/>
</dbReference>
<gene>
    <name evidence="5" type="ORF">MIMGU_mgv1a010207mg</name>
</gene>
<name>A0A022QLK4_ERYGU</name>
<feature type="region of interest" description="Disordered" evidence="3">
    <location>
        <begin position="1"/>
        <end position="52"/>
    </location>
</feature>